<keyword evidence="4" id="KW-0472">Membrane</keyword>
<evidence type="ECO:0000256" key="2">
    <source>
        <dbReference type="ARBA" id="ARBA00034247"/>
    </source>
</evidence>
<keyword evidence="3" id="KW-0175">Coiled coil</keyword>
<dbReference type="CDD" id="cd01949">
    <property type="entry name" value="GGDEF"/>
    <property type="match status" value="1"/>
</dbReference>
<reference evidence="6 7" key="1">
    <citation type="submission" date="2019-06" db="EMBL/GenBank/DDBJ databases">
        <title>Desulfobotulus mexicanus sp. nov., a novel sulfate-reducing bacterium isolated from the sediment of an alkaline crater lake in Mexico.</title>
        <authorList>
            <person name="Hirschler-Rea A."/>
        </authorList>
    </citation>
    <scope>NUCLEOTIDE SEQUENCE [LARGE SCALE GENOMIC DNA]</scope>
    <source>
        <strain evidence="6 7">PAR22N</strain>
    </source>
</reference>
<evidence type="ECO:0000313" key="7">
    <source>
        <dbReference type="Proteomes" id="UP000321899"/>
    </source>
</evidence>
<dbReference type="InterPro" id="IPR000160">
    <property type="entry name" value="GGDEF_dom"/>
</dbReference>
<keyword evidence="4" id="KW-0812">Transmembrane</keyword>
<dbReference type="PANTHER" id="PTHR45138:SF9">
    <property type="entry name" value="DIGUANYLATE CYCLASE DGCM-RELATED"/>
    <property type="match status" value="1"/>
</dbReference>
<dbReference type="SMART" id="SM00267">
    <property type="entry name" value="GGDEF"/>
    <property type="match status" value="1"/>
</dbReference>
<evidence type="ECO:0000259" key="5">
    <source>
        <dbReference type="PROSITE" id="PS50887"/>
    </source>
</evidence>
<dbReference type="AlphaFoldDB" id="A0A5S5MC30"/>
<dbReference type="Proteomes" id="UP000321899">
    <property type="component" value="Unassembled WGS sequence"/>
</dbReference>
<proteinExistence type="predicted"/>
<accession>A0A5S5MC30</accession>
<dbReference type="PANTHER" id="PTHR45138">
    <property type="entry name" value="REGULATORY COMPONENTS OF SENSORY TRANSDUCTION SYSTEM"/>
    <property type="match status" value="1"/>
</dbReference>
<feature type="coiled-coil region" evidence="3">
    <location>
        <begin position="126"/>
        <end position="160"/>
    </location>
</feature>
<dbReference type="FunFam" id="3.30.70.270:FF:000001">
    <property type="entry name" value="Diguanylate cyclase domain protein"/>
    <property type="match status" value="1"/>
</dbReference>
<feature type="transmembrane region" description="Helical" evidence="4">
    <location>
        <begin position="107"/>
        <end position="125"/>
    </location>
</feature>
<evidence type="ECO:0000313" key="6">
    <source>
        <dbReference type="EMBL" id="TYT73287.1"/>
    </source>
</evidence>
<dbReference type="OrthoDB" id="9790367at2"/>
<dbReference type="Pfam" id="PF00990">
    <property type="entry name" value="GGDEF"/>
    <property type="match status" value="1"/>
</dbReference>
<keyword evidence="4" id="KW-1133">Transmembrane helix</keyword>
<dbReference type="Gene3D" id="3.40.190.10">
    <property type="entry name" value="Periplasmic binding protein-like II"/>
    <property type="match status" value="2"/>
</dbReference>
<evidence type="ECO:0000256" key="3">
    <source>
        <dbReference type="SAM" id="Coils"/>
    </source>
</evidence>
<dbReference type="InterPro" id="IPR029787">
    <property type="entry name" value="Nucleotide_cyclase"/>
</dbReference>
<dbReference type="InterPro" id="IPR043128">
    <property type="entry name" value="Rev_trsase/Diguanyl_cyclase"/>
</dbReference>
<dbReference type="Gene3D" id="3.30.70.270">
    <property type="match status" value="1"/>
</dbReference>
<evidence type="ECO:0000256" key="4">
    <source>
        <dbReference type="SAM" id="Phobius"/>
    </source>
</evidence>
<dbReference type="SUPFAM" id="SSF55073">
    <property type="entry name" value="Nucleotide cyclase"/>
    <property type="match status" value="1"/>
</dbReference>
<protein>
    <recommendedName>
        <fullName evidence="1">diguanylate cyclase</fullName>
        <ecNumber evidence="1">2.7.7.65</ecNumber>
    </recommendedName>
</protein>
<comment type="catalytic activity">
    <reaction evidence="2">
        <text>2 GTP = 3',3'-c-di-GMP + 2 diphosphate</text>
        <dbReference type="Rhea" id="RHEA:24898"/>
        <dbReference type="ChEBI" id="CHEBI:33019"/>
        <dbReference type="ChEBI" id="CHEBI:37565"/>
        <dbReference type="ChEBI" id="CHEBI:58805"/>
        <dbReference type="EC" id="2.7.7.65"/>
    </reaction>
</comment>
<organism evidence="6 7">
    <name type="scientific">Desulfobotulus mexicanus</name>
    <dbReference type="NCBI Taxonomy" id="2586642"/>
    <lineage>
        <taxon>Bacteria</taxon>
        <taxon>Pseudomonadati</taxon>
        <taxon>Thermodesulfobacteriota</taxon>
        <taxon>Desulfobacteria</taxon>
        <taxon>Desulfobacterales</taxon>
        <taxon>Desulfobacteraceae</taxon>
        <taxon>Desulfobotulus</taxon>
    </lineage>
</organism>
<dbReference type="PROSITE" id="PS50887">
    <property type="entry name" value="GGDEF"/>
    <property type="match status" value="1"/>
</dbReference>
<feature type="domain" description="GGDEF" evidence="5">
    <location>
        <begin position="191"/>
        <end position="318"/>
    </location>
</feature>
<comment type="caution">
    <text evidence="6">The sequence shown here is derived from an EMBL/GenBank/DDBJ whole genome shotgun (WGS) entry which is preliminary data.</text>
</comment>
<dbReference type="GO" id="GO:0052621">
    <property type="term" value="F:diguanylate cyclase activity"/>
    <property type="evidence" value="ECO:0007669"/>
    <property type="project" value="UniProtKB-EC"/>
</dbReference>
<keyword evidence="7" id="KW-1185">Reference proteome</keyword>
<sequence length="318" mass="36408">MKNNYPAIELITTANVPEGLHLLSRGKIDAFVGHLAVVMDAIRKSGFNLRIAGKTEYVFEHRMGFPPEHANTVAIINKVFKEISPEEHNRIYNKWIRIKMDRTDYSLAWKVLAATGILIFIIAFWNRKLSTEKKRIQQLVNDLNTLKIKLEEKNHALNRLAVTDQLTGLYNRLKLDETFQYEVDRSEKYGHSFGIILMDIDFFKEINDTYGHQTGDRILVSLSDLILANTRKTDIIGRWGGEEFLIICPEIDESGIKKLAEKLQGVIASFDFPEIQKTTASFGVTLYRKNDDIQSLMKRADEALYTAKKSGRNKVVLS</sequence>
<evidence type="ECO:0000256" key="1">
    <source>
        <dbReference type="ARBA" id="ARBA00012528"/>
    </source>
</evidence>
<dbReference type="NCBIfam" id="TIGR00254">
    <property type="entry name" value="GGDEF"/>
    <property type="match status" value="1"/>
</dbReference>
<dbReference type="EMBL" id="VDMB01000037">
    <property type="protein sequence ID" value="TYT73287.1"/>
    <property type="molecule type" value="Genomic_DNA"/>
</dbReference>
<dbReference type="SUPFAM" id="SSF53850">
    <property type="entry name" value="Periplasmic binding protein-like II"/>
    <property type="match status" value="1"/>
</dbReference>
<name>A0A5S5MC30_9BACT</name>
<dbReference type="EC" id="2.7.7.65" evidence="1"/>
<dbReference type="RefSeq" id="WP_139450838.1">
    <property type="nucleotide sequence ID" value="NZ_VDMB01000037.1"/>
</dbReference>
<gene>
    <name evidence="6" type="ORF">FIM25_15875</name>
</gene>
<dbReference type="InterPro" id="IPR050469">
    <property type="entry name" value="Diguanylate_Cyclase"/>
</dbReference>